<feature type="transmembrane region" description="Helical" evidence="4">
    <location>
        <begin position="279"/>
        <end position="296"/>
    </location>
</feature>
<dbReference type="Proteomes" id="UP001157914">
    <property type="component" value="Unassembled WGS sequence"/>
</dbReference>
<dbReference type="Pfam" id="PF06779">
    <property type="entry name" value="MFS_4"/>
    <property type="match status" value="1"/>
</dbReference>
<dbReference type="InterPro" id="IPR020846">
    <property type="entry name" value="MFS_dom"/>
</dbReference>
<dbReference type="InterPro" id="IPR010645">
    <property type="entry name" value="MFS_4"/>
</dbReference>
<dbReference type="RefSeq" id="WP_208997079.1">
    <property type="nucleotide sequence ID" value="NZ_BAAAEA010000001.1"/>
</dbReference>
<dbReference type="Gene3D" id="1.20.1250.20">
    <property type="entry name" value="MFS general substrate transporter like domains"/>
    <property type="match status" value="1"/>
</dbReference>
<dbReference type="SUPFAM" id="SSF103473">
    <property type="entry name" value="MFS general substrate transporter"/>
    <property type="match status" value="1"/>
</dbReference>
<evidence type="ECO:0000256" key="4">
    <source>
        <dbReference type="SAM" id="Phobius"/>
    </source>
</evidence>
<keyword evidence="1 4" id="KW-0812">Transmembrane</keyword>
<keyword evidence="2 4" id="KW-1133">Transmembrane helix</keyword>
<feature type="transmembrane region" description="Helical" evidence="4">
    <location>
        <begin position="251"/>
        <end position="267"/>
    </location>
</feature>
<organism evidence="6 7">
    <name type="scientific">Roseibium denhamense</name>
    <dbReference type="NCBI Taxonomy" id="76305"/>
    <lineage>
        <taxon>Bacteria</taxon>
        <taxon>Pseudomonadati</taxon>
        <taxon>Pseudomonadota</taxon>
        <taxon>Alphaproteobacteria</taxon>
        <taxon>Hyphomicrobiales</taxon>
        <taxon>Stappiaceae</taxon>
        <taxon>Roseibium</taxon>
    </lineage>
</organism>
<reference evidence="6 7" key="1">
    <citation type="submission" date="2017-05" db="EMBL/GenBank/DDBJ databases">
        <authorList>
            <person name="Varghese N."/>
            <person name="Submissions S."/>
        </authorList>
    </citation>
    <scope>NUCLEOTIDE SEQUENCE [LARGE SCALE GENOMIC DNA]</scope>
    <source>
        <strain evidence="6 7">DSM 15949</strain>
    </source>
</reference>
<evidence type="ECO:0000313" key="6">
    <source>
        <dbReference type="EMBL" id="SMP01169.1"/>
    </source>
</evidence>
<feature type="transmembrane region" description="Helical" evidence="4">
    <location>
        <begin position="137"/>
        <end position="162"/>
    </location>
</feature>
<protein>
    <submittedName>
        <fullName evidence="6">Predicted arabinose efflux permease, MFS family</fullName>
    </submittedName>
</protein>
<keyword evidence="7" id="KW-1185">Reference proteome</keyword>
<evidence type="ECO:0000256" key="2">
    <source>
        <dbReference type="ARBA" id="ARBA00022989"/>
    </source>
</evidence>
<gene>
    <name evidence="6" type="ORF">SAMN06265374_0334</name>
</gene>
<feature type="transmembrane region" description="Helical" evidence="4">
    <location>
        <begin position="340"/>
        <end position="359"/>
    </location>
</feature>
<dbReference type="PROSITE" id="PS50850">
    <property type="entry name" value="MFS"/>
    <property type="match status" value="1"/>
</dbReference>
<feature type="transmembrane region" description="Helical" evidence="4">
    <location>
        <begin position="48"/>
        <end position="66"/>
    </location>
</feature>
<feature type="domain" description="Major facilitator superfamily (MFS) profile" evidence="5">
    <location>
        <begin position="7"/>
        <end position="389"/>
    </location>
</feature>
<feature type="transmembrane region" description="Helical" evidence="4">
    <location>
        <begin position="302"/>
        <end position="320"/>
    </location>
</feature>
<feature type="transmembrane region" description="Helical" evidence="4">
    <location>
        <begin position="168"/>
        <end position="187"/>
    </location>
</feature>
<name>A0ABY1N6F6_9HYPH</name>
<evidence type="ECO:0000259" key="5">
    <source>
        <dbReference type="PROSITE" id="PS50850"/>
    </source>
</evidence>
<sequence length="389" mass="39977">MHEIGRSPVSLALGGLLALAAAMGIGRFVYTPILPYMADGLSMPAQDGGLIASANFLGYLAGALLGSSSRLRGDPRTWFLGALVASALTSAAMAFTAQVEMFLVIRFMSGVASAFVLVFSAALVLERLTLSGRADLSALFFAGVGIGIAFSAILIAFLGHIAATWEHLWLASAGATLVFAGGAAVLVPKTTPALTETTKPNLQDAPKPEASGSLAGLFIAYGLFGFGYVITATFVSTIARTVPALQPAEPWVWLCVGVCAAPSILIWNRIANRIRPRPAFALACVLEAAGVAMTALSQHPLVFLFGAALLGVTFMGITALGLTQARRHAEALGPDRARTLLAGVTASFGLGQVAGPWFAGQLHAMTGSFQAPSLAAAAALIAAGLIVLR</sequence>
<feature type="transmembrane region" description="Helical" evidence="4">
    <location>
        <begin position="371"/>
        <end position="388"/>
    </location>
</feature>
<evidence type="ECO:0000313" key="7">
    <source>
        <dbReference type="Proteomes" id="UP001157914"/>
    </source>
</evidence>
<dbReference type="PANTHER" id="PTHR23537:SF1">
    <property type="entry name" value="SUGAR TRANSPORTER"/>
    <property type="match status" value="1"/>
</dbReference>
<dbReference type="InterPro" id="IPR036259">
    <property type="entry name" value="MFS_trans_sf"/>
</dbReference>
<proteinExistence type="predicted"/>
<feature type="transmembrane region" description="Helical" evidence="4">
    <location>
        <begin position="214"/>
        <end position="239"/>
    </location>
</feature>
<feature type="transmembrane region" description="Helical" evidence="4">
    <location>
        <begin position="103"/>
        <end position="125"/>
    </location>
</feature>
<dbReference type="EMBL" id="FXTT01000001">
    <property type="protein sequence ID" value="SMP01169.1"/>
    <property type="molecule type" value="Genomic_DNA"/>
</dbReference>
<evidence type="ECO:0000256" key="1">
    <source>
        <dbReference type="ARBA" id="ARBA00022692"/>
    </source>
</evidence>
<accession>A0ABY1N6F6</accession>
<dbReference type="PANTHER" id="PTHR23537">
    <property type="match status" value="1"/>
</dbReference>
<evidence type="ECO:0000256" key="3">
    <source>
        <dbReference type="ARBA" id="ARBA00023136"/>
    </source>
</evidence>
<keyword evidence="3 4" id="KW-0472">Membrane</keyword>
<feature type="transmembrane region" description="Helical" evidence="4">
    <location>
        <begin position="78"/>
        <end position="97"/>
    </location>
</feature>
<comment type="caution">
    <text evidence="6">The sequence shown here is derived from an EMBL/GenBank/DDBJ whole genome shotgun (WGS) entry which is preliminary data.</text>
</comment>